<dbReference type="Gene3D" id="1.20.1280.50">
    <property type="match status" value="1"/>
</dbReference>
<evidence type="ECO:0000259" key="1">
    <source>
        <dbReference type="PROSITE" id="PS50181"/>
    </source>
</evidence>
<dbReference type="Proteomes" id="UP000243499">
    <property type="component" value="Chromosome 5"/>
</dbReference>
<reference evidence="2" key="1">
    <citation type="submission" date="2018-04" db="EMBL/GenBank/DDBJ databases">
        <title>WGS assembly of Panicum hallii.</title>
        <authorList>
            <person name="Lovell J."/>
            <person name="Jenkins J."/>
            <person name="Lowry D."/>
            <person name="Mamidi S."/>
            <person name="Sreedasyam A."/>
            <person name="Weng X."/>
            <person name="Barry K."/>
            <person name="Bonette J."/>
            <person name="Campitelli B."/>
            <person name="Daum C."/>
            <person name="Gordon S."/>
            <person name="Gould B."/>
            <person name="Lipzen A."/>
            <person name="Macqueen A."/>
            <person name="Palacio-Mejia J."/>
            <person name="Plott C."/>
            <person name="Shakirov E."/>
            <person name="Shu S."/>
            <person name="Yoshinaga Y."/>
            <person name="Zane M."/>
            <person name="Rokhsar D."/>
            <person name="Grimwood J."/>
            <person name="Schmutz J."/>
            <person name="Juenger T."/>
        </authorList>
    </citation>
    <scope>NUCLEOTIDE SEQUENCE [LARGE SCALE GENOMIC DNA]</scope>
    <source>
        <strain evidence="2">FIL2</strain>
    </source>
</reference>
<dbReference type="PANTHER" id="PTHR35546:SF80">
    <property type="entry name" value="F-BOX DOMAIN CONTAINING PROTEIN EXPRESSED"/>
    <property type="match status" value="1"/>
</dbReference>
<dbReference type="PROSITE" id="PS50181">
    <property type="entry name" value="FBOX"/>
    <property type="match status" value="1"/>
</dbReference>
<proteinExistence type="predicted"/>
<dbReference type="CDD" id="cd22157">
    <property type="entry name" value="F-box_AtFBW1-like"/>
    <property type="match status" value="1"/>
</dbReference>
<organism evidence="2">
    <name type="scientific">Panicum hallii</name>
    <dbReference type="NCBI Taxonomy" id="206008"/>
    <lineage>
        <taxon>Eukaryota</taxon>
        <taxon>Viridiplantae</taxon>
        <taxon>Streptophyta</taxon>
        <taxon>Embryophyta</taxon>
        <taxon>Tracheophyta</taxon>
        <taxon>Spermatophyta</taxon>
        <taxon>Magnoliopsida</taxon>
        <taxon>Liliopsida</taxon>
        <taxon>Poales</taxon>
        <taxon>Poaceae</taxon>
        <taxon>PACMAD clade</taxon>
        <taxon>Panicoideae</taxon>
        <taxon>Panicodae</taxon>
        <taxon>Paniceae</taxon>
        <taxon>Panicinae</taxon>
        <taxon>Panicum</taxon>
        <taxon>Panicum sect. Panicum</taxon>
    </lineage>
</organism>
<dbReference type="SUPFAM" id="SSF81383">
    <property type="entry name" value="F-box domain"/>
    <property type="match status" value="1"/>
</dbReference>
<sequence>MDDGKLSAATNLPDDLVVEILSRLPVRPLRRCKCVSRAWRDLISHSHHRRRLAQTVSGFFYHLHVDASCPPIVPYWRFTASSPPPHPQGSPPPAAVDHAFAFLPSTSYATTDTELLDSCNGLLLLRCCRASSSSSLSLQPKPAPSSYAVCNPATGKWVEVPEPIYAEGTFGLSSDYLQGKRQTRLAALAFDPAVSSTRFHVLQLVEKDCFSFPLLSQNRFVVEAVEIYSSETKSWVVCDCSEWRLGFQVTCTGQQGTYHDGSLHFALDDGAVMSVDTKGEACSAGAGFIGRSRGRLLYVHKGSYAASVSVYALETRRGAERWTLRHYTSALDQFGRTLFKHHYGVVAVHPDGNVIFLFDGCRGMLMAYDMDRRTVRDIHPLAEASRQHPFLPYVPLYSLEALSG</sequence>
<dbReference type="EMBL" id="CM008050">
    <property type="protein sequence ID" value="PVH37500.1"/>
    <property type="molecule type" value="Genomic_DNA"/>
</dbReference>
<dbReference type="InterPro" id="IPR055290">
    <property type="entry name" value="At3g26010-like"/>
</dbReference>
<dbReference type="InterPro" id="IPR001810">
    <property type="entry name" value="F-box_dom"/>
</dbReference>
<feature type="domain" description="F-box" evidence="1">
    <location>
        <begin position="6"/>
        <end position="52"/>
    </location>
</feature>
<dbReference type="Pfam" id="PF00646">
    <property type="entry name" value="F-box"/>
    <property type="match status" value="1"/>
</dbReference>
<dbReference type="AlphaFoldDB" id="A0A2T8IIJ1"/>
<protein>
    <recommendedName>
        <fullName evidence="1">F-box domain-containing protein</fullName>
    </recommendedName>
</protein>
<dbReference type="SUPFAM" id="SSF63829">
    <property type="entry name" value="Calcium-dependent phosphotriesterase"/>
    <property type="match status" value="1"/>
</dbReference>
<evidence type="ECO:0000313" key="2">
    <source>
        <dbReference type="EMBL" id="PVH37500.1"/>
    </source>
</evidence>
<dbReference type="Gramene" id="PVH37500">
    <property type="protein sequence ID" value="PVH37500"/>
    <property type="gene ID" value="PAHAL_5G018200"/>
</dbReference>
<dbReference type="SMART" id="SM00256">
    <property type="entry name" value="FBOX"/>
    <property type="match status" value="1"/>
</dbReference>
<gene>
    <name evidence="2" type="ORF">PAHAL_5G018200</name>
</gene>
<accession>A0A2T8IIJ1</accession>
<dbReference type="InterPro" id="IPR036047">
    <property type="entry name" value="F-box-like_dom_sf"/>
</dbReference>
<name>A0A2T8IIJ1_9POAL</name>
<dbReference type="PANTHER" id="PTHR35546">
    <property type="entry name" value="F-BOX PROTEIN INTERACTION DOMAIN PROTEIN-RELATED"/>
    <property type="match status" value="1"/>
</dbReference>